<dbReference type="OrthoDB" id="9786812at2"/>
<evidence type="ECO:0000259" key="2">
    <source>
        <dbReference type="Pfam" id="PF00117"/>
    </source>
</evidence>
<dbReference type="GO" id="GO:0005829">
    <property type="term" value="C:cytosol"/>
    <property type="evidence" value="ECO:0007669"/>
    <property type="project" value="TreeGrafter"/>
</dbReference>
<accession>A0A1M4SEE5</accession>
<dbReference type="FunFam" id="3.40.50.880:FF:000003">
    <property type="entry name" value="Anthranilate synthase component II"/>
    <property type="match status" value="1"/>
</dbReference>
<evidence type="ECO:0000313" key="4">
    <source>
        <dbReference type="Proteomes" id="UP000184076"/>
    </source>
</evidence>
<dbReference type="RefSeq" id="WP_073035871.1">
    <property type="nucleotide sequence ID" value="NZ_FQVB01000003.1"/>
</dbReference>
<keyword evidence="3" id="KW-0808">Transferase</keyword>
<keyword evidence="1 3" id="KW-0315">Glutamine amidotransferase</keyword>
<dbReference type="InterPro" id="IPR006221">
    <property type="entry name" value="TrpG/PapA_dom"/>
</dbReference>
<dbReference type="PANTHER" id="PTHR43418:SF4">
    <property type="entry name" value="MULTIFUNCTIONAL TRYPTOPHAN BIOSYNTHESIS PROTEIN"/>
    <property type="match status" value="1"/>
</dbReference>
<feature type="domain" description="Glutamine amidotransferase" evidence="2">
    <location>
        <begin position="4"/>
        <end position="184"/>
    </location>
</feature>
<dbReference type="PRINTS" id="PR00099">
    <property type="entry name" value="CPSGATASE"/>
</dbReference>
<dbReference type="InterPro" id="IPR050472">
    <property type="entry name" value="Anth_synth/Amidotransfase"/>
</dbReference>
<dbReference type="EMBL" id="FQVB01000003">
    <property type="protein sequence ID" value="SHE30535.1"/>
    <property type="molecule type" value="Genomic_DNA"/>
</dbReference>
<dbReference type="InterPro" id="IPR029062">
    <property type="entry name" value="Class_I_gatase-like"/>
</dbReference>
<dbReference type="InterPro" id="IPR017926">
    <property type="entry name" value="GATASE"/>
</dbReference>
<sequence>MKLVLIDNYDSFTFNLYQLFLEFEIDVRVHRHDAVSIRDIARMRPDWICISPGPKDPRHAGISTQVVKTFQETTPILGVCLGMQVINEAYGGRTSRAPHPLHGKRCRVHHRNDPMFAGIPSPFRVARYHSLQCTQVPSALVPTAWAEDGVLMALRHERLPVWGVQFHPESFLSEFGLEIIANFLGTHPSFRLDTGLLTSEEIRFPRWLGPAVRTTALPEARP</sequence>
<dbReference type="CDD" id="cd01743">
    <property type="entry name" value="GATase1_Anthranilate_Synthase"/>
    <property type="match status" value="1"/>
</dbReference>
<dbReference type="PRINTS" id="PR00096">
    <property type="entry name" value="GATASE"/>
</dbReference>
<dbReference type="Proteomes" id="UP000184076">
    <property type="component" value="Unassembled WGS sequence"/>
</dbReference>
<dbReference type="STRING" id="1121391.SAMN02745206_00075"/>
<dbReference type="Gene3D" id="3.40.50.880">
    <property type="match status" value="1"/>
</dbReference>
<dbReference type="GO" id="GO:0004049">
    <property type="term" value="F:anthranilate synthase activity"/>
    <property type="evidence" value="ECO:0007669"/>
    <property type="project" value="TreeGrafter"/>
</dbReference>
<dbReference type="Pfam" id="PF00117">
    <property type="entry name" value="GATase"/>
    <property type="match status" value="1"/>
</dbReference>
<reference evidence="4" key="1">
    <citation type="submission" date="2016-11" db="EMBL/GenBank/DDBJ databases">
        <authorList>
            <person name="Varghese N."/>
            <person name="Submissions S."/>
        </authorList>
    </citation>
    <scope>NUCLEOTIDE SEQUENCE [LARGE SCALE GENOMIC DNA]</scope>
    <source>
        <strain evidence="4">DSM 9756</strain>
    </source>
</reference>
<keyword evidence="4" id="KW-1185">Reference proteome</keyword>
<dbReference type="PROSITE" id="PS51273">
    <property type="entry name" value="GATASE_TYPE_1"/>
    <property type="match status" value="1"/>
</dbReference>
<dbReference type="GO" id="GO:0016740">
    <property type="term" value="F:transferase activity"/>
    <property type="evidence" value="ECO:0007669"/>
    <property type="project" value="UniProtKB-KW"/>
</dbReference>
<dbReference type="PANTHER" id="PTHR43418">
    <property type="entry name" value="MULTIFUNCTIONAL TRYPTOPHAN BIOSYNTHESIS PROTEIN-RELATED"/>
    <property type="match status" value="1"/>
</dbReference>
<dbReference type="NCBIfam" id="TIGR00566">
    <property type="entry name" value="trpG_papA"/>
    <property type="match status" value="1"/>
</dbReference>
<evidence type="ECO:0000256" key="1">
    <source>
        <dbReference type="ARBA" id="ARBA00022962"/>
    </source>
</evidence>
<evidence type="ECO:0000313" key="3">
    <source>
        <dbReference type="EMBL" id="SHE30535.1"/>
    </source>
</evidence>
<dbReference type="AlphaFoldDB" id="A0A1M4SEE5"/>
<proteinExistence type="predicted"/>
<dbReference type="PRINTS" id="PR00097">
    <property type="entry name" value="ANTSNTHASEII"/>
</dbReference>
<gene>
    <name evidence="3" type="ORF">SAMN02745206_00075</name>
</gene>
<dbReference type="SUPFAM" id="SSF52317">
    <property type="entry name" value="Class I glutamine amidotransferase-like"/>
    <property type="match status" value="1"/>
</dbReference>
<name>A0A1M4SEE5_9BACT</name>
<dbReference type="GO" id="GO:0000162">
    <property type="term" value="P:L-tryptophan biosynthetic process"/>
    <property type="evidence" value="ECO:0007669"/>
    <property type="project" value="TreeGrafter"/>
</dbReference>
<organism evidence="3 4">
    <name type="scientific">Desulfacinum infernum DSM 9756</name>
    <dbReference type="NCBI Taxonomy" id="1121391"/>
    <lineage>
        <taxon>Bacteria</taxon>
        <taxon>Pseudomonadati</taxon>
        <taxon>Thermodesulfobacteriota</taxon>
        <taxon>Syntrophobacteria</taxon>
        <taxon>Syntrophobacterales</taxon>
        <taxon>Syntrophobacteraceae</taxon>
        <taxon>Desulfacinum</taxon>
    </lineage>
</organism>
<protein>
    <submittedName>
        <fullName evidence="3">Aminodeoxychorismate synthase, glutamine amidotransferase subunit</fullName>
    </submittedName>
</protein>